<name>A0A6N4DIU9_9GAMM</name>
<dbReference type="SMART" id="SM00028">
    <property type="entry name" value="TPR"/>
    <property type="match status" value="3"/>
</dbReference>
<feature type="compositionally biased region" description="Basic and acidic residues" evidence="2">
    <location>
        <begin position="387"/>
        <end position="405"/>
    </location>
</feature>
<evidence type="ECO:0000313" key="4">
    <source>
        <dbReference type="Proteomes" id="UP000241514"/>
    </source>
</evidence>
<dbReference type="Pfam" id="PF13432">
    <property type="entry name" value="TPR_16"/>
    <property type="match status" value="2"/>
</dbReference>
<evidence type="ECO:0000256" key="1">
    <source>
        <dbReference type="PROSITE-ProRule" id="PRU00339"/>
    </source>
</evidence>
<feature type="region of interest" description="Disordered" evidence="2">
    <location>
        <begin position="386"/>
        <end position="405"/>
    </location>
</feature>
<dbReference type="Gene3D" id="1.25.40.10">
    <property type="entry name" value="Tetratricopeptide repeat domain"/>
    <property type="match status" value="2"/>
</dbReference>
<keyword evidence="1" id="KW-0802">TPR repeat</keyword>
<organism evidence="3 4">
    <name type="scientific">Pseudidiomarina aestuarii</name>
    <dbReference type="NCBI Taxonomy" id="624146"/>
    <lineage>
        <taxon>Bacteria</taxon>
        <taxon>Pseudomonadati</taxon>
        <taxon>Pseudomonadota</taxon>
        <taxon>Gammaproteobacteria</taxon>
        <taxon>Alteromonadales</taxon>
        <taxon>Idiomarinaceae</taxon>
        <taxon>Pseudidiomarina</taxon>
    </lineage>
</organism>
<dbReference type="AlphaFoldDB" id="A0A6N4DIU9"/>
<evidence type="ECO:0000256" key="2">
    <source>
        <dbReference type="SAM" id="MobiDB-lite"/>
    </source>
</evidence>
<reference evidence="3 4" key="1">
    <citation type="submission" date="2018-03" db="EMBL/GenBank/DDBJ databases">
        <title>Cross-interface Injection: A General Nanoliter Liquid Handling Method Applied to Single Cells Genome Amplification Automated Nanoliter Liquid Handling Applied to Single Cell Multiple Displacement Amplification.</title>
        <authorList>
            <person name="Yun J."/>
            <person name="Xu P."/>
            <person name="Xu J."/>
            <person name="Dai X."/>
            <person name="Wang Y."/>
            <person name="Zheng X."/>
            <person name="Cao C."/>
            <person name="Yi Q."/>
            <person name="Zhu Y."/>
            <person name="Wang L."/>
            <person name="Dong Z."/>
            <person name="Huang Y."/>
            <person name="Huang L."/>
            <person name="Du W."/>
        </authorList>
    </citation>
    <scope>NUCLEOTIDE SEQUENCE [LARGE SCALE GENOMIC DNA]</scope>
    <source>
        <strain evidence="3 4">A9-4</strain>
    </source>
</reference>
<gene>
    <name evidence="3" type="ORF">C9928_02860</name>
</gene>
<comment type="caution">
    <text evidence="3">The sequence shown here is derived from an EMBL/GenBank/DDBJ whole genome shotgun (WGS) entry which is preliminary data.</text>
</comment>
<dbReference type="SUPFAM" id="SSF48452">
    <property type="entry name" value="TPR-like"/>
    <property type="match status" value="2"/>
</dbReference>
<proteinExistence type="predicted"/>
<protein>
    <recommendedName>
        <fullName evidence="5">Tetratricopeptide repeat protein</fullName>
    </recommendedName>
</protein>
<dbReference type="Proteomes" id="UP000241514">
    <property type="component" value="Unassembled WGS sequence"/>
</dbReference>
<dbReference type="InterPro" id="IPR019734">
    <property type="entry name" value="TPR_rpt"/>
</dbReference>
<feature type="repeat" description="TPR" evidence="1">
    <location>
        <begin position="58"/>
        <end position="91"/>
    </location>
</feature>
<evidence type="ECO:0008006" key="5">
    <source>
        <dbReference type="Google" id="ProtNLM"/>
    </source>
</evidence>
<sequence length="405" mass="45515">MQVAESQERKRTPALREQVYSQLARAQELADAGDVPAGIAALQNVEAKISSMNSYERAMLWNFYGYMYYGQDNIERAIHYFSKVVDEDPIPESLQQNTLFSLAQLALGEGRYDDTLAFLDRWQALVGDAEQTKALVLKAQALYQQESYAEALAPITAAIEKVEAEGNYGDENWYLLQRAIHFELGNTEAVADVLATMVKAFNKPEYWIQLAGVYGQLGQEAKQLALLEAAYQQGFLTKGSDLMNLAQSYFFSDVPYKAGKVLERGLEEGKIERNLRNLKMLAQSWVAARETDKAVAALEAAAELSEDGELDAQRAQVLINAERNQEAIRAARRALEKGGVEQPGNMHLVIGMAELNLENFNEALRAFAQAKQFDDVRRTANQWERYTSSEKEQRDRLTELRKSSS</sequence>
<dbReference type="EMBL" id="PYVG01000010">
    <property type="protein sequence ID" value="PTB89629.1"/>
    <property type="molecule type" value="Genomic_DNA"/>
</dbReference>
<accession>A0A6N4DIU9</accession>
<dbReference type="InterPro" id="IPR011990">
    <property type="entry name" value="TPR-like_helical_dom_sf"/>
</dbReference>
<evidence type="ECO:0000313" key="3">
    <source>
        <dbReference type="EMBL" id="PTB89629.1"/>
    </source>
</evidence>
<dbReference type="PROSITE" id="PS50005">
    <property type="entry name" value="TPR"/>
    <property type="match status" value="1"/>
</dbReference>